<dbReference type="EMBL" id="VNJK01000001">
    <property type="protein sequence ID" value="TVX92717.1"/>
    <property type="molecule type" value="Genomic_DNA"/>
</dbReference>
<proteinExistence type="predicted"/>
<dbReference type="Proteomes" id="UP000318102">
    <property type="component" value="Unassembled WGS sequence"/>
</dbReference>
<evidence type="ECO:0000313" key="3">
    <source>
        <dbReference type="EMBL" id="TVX92717.1"/>
    </source>
</evidence>
<dbReference type="AlphaFoldDB" id="A0A559IYR4"/>
<sequence length="216" mass="24053">MESIQDELPFLQALVKGISAQFGENCEVVLHDLTLPYDRTIVAIENGHVTGRKIGDPGTNLGLELLRGSTENGHKLNYVTQTKDGRLLRSTSLYMNNQDGTIIGSLCINFDITSLMIAEKTLQSITMTNLQTDIKESFVTNVNDLLDVLIQETQDVIGKPVAAMGKEDKMKMIALLDQKGAFLIKKSSEKICLYLGISKYSLYSYLDEVKQWNAEE</sequence>
<dbReference type="InterPro" id="IPR039446">
    <property type="entry name" value="DauR-like"/>
</dbReference>
<dbReference type="InterPro" id="IPR039445">
    <property type="entry name" value="DauR-like_HTH"/>
</dbReference>
<feature type="domain" description="YheO-like" evidence="1">
    <location>
        <begin position="10"/>
        <end position="119"/>
    </location>
</feature>
<comment type="caution">
    <text evidence="3">The sequence shown here is derived from an EMBL/GenBank/DDBJ whole genome shotgun (WGS) entry which is preliminary data.</text>
</comment>
<dbReference type="RefSeq" id="WP_144988449.1">
    <property type="nucleotide sequence ID" value="NZ_VNJK01000001.1"/>
</dbReference>
<evidence type="ECO:0000259" key="1">
    <source>
        <dbReference type="Pfam" id="PF08348"/>
    </source>
</evidence>
<dbReference type="PANTHER" id="PTHR35568:SF1">
    <property type="entry name" value="TRANSCRIPTIONAL REGULATOR DAUR"/>
    <property type="match status" value="1"/>
</dbReference>
<dbReference type="Pfam" id="PF08348">
    <property type="entry name" value="PAS_6"/>
    <property type="match status" value="1"/>
</dbReference>
<evidence type="ECO:0000313" key="4">
    <source>
        <dbReference type="Proteomes" id="UP000318102"/>
    </source>
</evidence>
<dbReference type="PANTHER" id="PTHR35568">
    <property type="entry name" value="TRANSCRIPTIONAL REGULATOR DAUR"/>
    <property type="match status" value="1"/>
</dbReference>
<dbReference type="InterPro" id="IPR013559">
    <property type="entry name" value="YheO"/>
</dbReference>
<accession>A0A559IYR4</accession>
<dbReference type="OrthoDB" id="9796595at2"/>
<organism evidence="3 4">
    <name type="scientific">Paenibacillus agilis</name>
    <dbReference type="NCBI Taxonomy" id="3020863"/>
    <lineage>
        <taxon>Bacteria</taxon>
        <taxon>Bacillati</taxon>
        <taxon>Bacillota</taxon>
        <taxon>Bacilli</taxon>
        <taxon>Bacillales</taxon>
        <taxon>Paenibacillaceae</taxon>
        <taxon>Paenibacillus</taxon>
    </lineage>
</organism>
<gene>
    <name evidence="3" type="ORF">FPZ44_06435</name>
</gene>
<feature type="domain" description="Transcriptional regulator DauR-like HTH" evidence="2">
    <location>
        <begin position="146"/>
        <end position="207"/>
    </location>
</feature>
<dbReference type="Pfam" id="PF13309">
    <property type="entry name" value="HTH_22"/>
    <property type="match status" value="1"/>
</dbReference>
<keyword evidence="4" id="KW-1185">Reference proteome</keyword>
<reference evidence="3 4" key="1">
    <citation type="submission" date="2019-07" db="EMBL/GenBank/DDBJ databases">
        <authorList>
            <person name="Kim J."/>
        </authorList>
    </citation>
    <scope>NUCLEOTIDE SEQUENCE [LARGE SCALE GENOMIC DNA]</scope>
    <source>
        <strain evidence="3 4">N4</strain>
    </source>
</reference>
<name>A0A559IYR4_9BACL</name>
<evidence type="ECO:0000259" key="2">
    <source>
        <dbReference type="Pfam" id="PF13309"/>
    </source>
</evidence>
<protein>
    <submittedName>
        <fullName evidence="3">Transcriptional regulator</fullName>
    </submittedName>
</protein>